<dbReference type="InParanoid" id="A0A2H3DXR9"/>
<dbReference type="CDD" id="cd00048">
    <property type="entry name" value="DSRM_SF"/>
    <property type="match status" value="1"/>
</dbReference>
<accession>A0A2H3DXR9</accession>
<feature type="domain" description="DRBM" evidence="2">
    <location>
        <begin position="348"/>
        <end position="409"/>
    </location>
</feature>
<evidence type="ECO:0000259" key="2">
    <source>
        <dbReference type="Pfam" id="PF00035"/>
    </source>
</evidence>
<dbReference type="AlphaFoldDB" id="A0A2H3DXR9"/>
<name>A0A2H3DXR9_ARMGA</name>
<gene>
    <name evidence="3" type="ORF">ARMGADRAFT_183230</name>
</gene>
<feature type="compositionally biased region" description="Polar residues" evidence="1">
    <location>
        <begin position="80"/>
        <end position="91"/>
    </location>
</feature>
<protein>
    <recommendedName>
        <fullName evidence="2">DRBM domain-containing protein</fullName>
    </recommendedName>
</protein>
<dbReference type="Gene3D" id="3.30.160.20">
    <property type="match status" value="1"/>
</dbReference>
<dbReference type="InterPro" id="IPR011011">
    <property type="entry name" value="Znf_FYVE_PHD"/>
</dbReference>
<dbReference type="EMBL" id="KZ293659">
    <property type="protein sequence ID" value="PBK92246.1"/>
    <property type="molecule type" value="Genomic_DNA"/>
</dbReference>
<sequence>MIYNFHIFWDTNNRAIVAMDSVVFSQPGTRPPVTEGMDSRSLTVLDNIFYRIVHDINGILYEDNLDRSGNKDNQTHLQAFQTKPTSMQVETEANEKQNGPLEPLMSTVQQPTATTVEPRRELVWKTAYGHASNIRDIARQYERLLDLHSHSGSRQLLRRYRDFSTPQTYHRCKGYSREEVTLTHAAFDSKIVVHTTPSVHEVCLICGEHIAEDLPSMLRFKCHCKQSDDGVSANIQCTKCFTWQHERCSLQLQRDEVVHVCKDCQLANDLPLPEQTVLDHPSYPGIPNYEDTLHLFPELGVKSGAPPMLIPPHVPRQLLSDNDHGTTAPTQSSVVTTRSSNDTVRRHYRTELNHLCIQAGWTLHFDDNFTGSETDGTWTSSAYANGVFCGKGSAKSTRAARDRAAYQALVYYGRA</sequence>
<dbReference type="InterPro" id="IPR013083">
    <property type="entry name" value="Znf_RING/FYVE/PHD"/>
</dbReference>
<evidence type="ECO:0000313" key="3">
    <source>
        <dbReference type="EMBL" id="PBK92246.1"/>
    </source>
</evidence>
<dbReference type="InterPro" id="IPR014720">
    <property type="entry name" value="dsRBD_dom"/>
</dbReference>
<organism evidence="3 4">
    <name type="scientific">Armillaria gallica</name>
    <name type="common">Bulbous honey fungus</name>
    <name type="synonym">Armillaria bulbosa</name>
    <dbReference type="NCBI Taxonomy" id="47427"/>
    <lineage>
        <taxon>Eukaryota</taxon>
        <taxon>Fungi</taxon>
        <taxon>Dikarya</taxon>
        <taxon>Basidiomycota</taxon>
        <taxon>Agaricomycotina</taxon>
        <taxon>Agaricomycetes</taxon>
        <taxon>Agaricomycetidae</taxon>
        <taxon>Agaricales</taxon>
        <taxon>Marasmiineae</taxon>
        <taxon>Physalacriaceae</taxon>
        <taxon>Armillaria</taxon>
    </lineage>
</organism>
<reference evidence="4" key="1">
    <citation type="journal article" date="2017" name="Nat. Ecol. Evol.">
        <title>Genome expansion and lineage-specific genetic innovations in the forest pathogenic fungi Armillaria.</title>
        <authorList>
            <person name="Sipos G."/>
            <person name="Prasanna A.N."/>
            <person name="Walter M.C."/>
            <person name="O'Connor E."/>
            <person name="Balint B."/>
            <person name="Krizsan K."/>
            <person name="Kiss B."/>
            <person name="Hess J."/>
            <person name="Varga T."/>
            <person name="Slot J."/>
            <person name="Riley R."/>
            <person name="Boka B."/>
            <person name="Rigling D."/>
            <person name="Barry K."/>
            <person name="Lee J."/>
            <person name="Mihaltcheva S."/>
            <person name="LaButti K."/>
            <person name="Lipzen A."/>
            <person name="Waldron R."/>
            <person name="Moloney N.M."/>
            <person name="Sperisen C."/>
            <person name="Kredics L."/>
            <person name="Vagvoelgyi C."/>
            <person name="Patrignani A."/>
            <person name="Fitzpatrick D."/>
            <person name="Nagy I."/>
            <person name="Doyle S."/>
            <person name="Anderson J.B."/>
            <person name="Grigoriev I.V."/>
            <person name="Gueldener U."/>
            <person name="Muensterkoetter M."/>
            <person name="Nagy L.G."/>
        </authorList>
    </citation>
    <scope>NUCLEOTIDE SEQUENCE [LARGE SCALE GENOMIC DNA]</scope>
    <source>
        <strain evidence="4">Ar21-2</strain>
    </source>
</reference>
<feature type="region of interest" description="Disordered" evidence="1">
    <location>
        <begin position="80"/>
        <end position="104"/>
    </location>
</feature>
<dbReference type="Gene3D" id="3.30.40.10">
    <property type="entry name" value="Zinc/RING finger domain, C3HC4 (zinc finger)"/>
    <property type="match status" value="1"/>
</dbReference>
<dbReference type="Pfam" id="PF00035">
    <property type="entry name" value="dsrm"/>
    <property type="match status" value="1"/>
</dbReference>
<dbReference type="OrthoDB" id="112668at2759"/>
<dbReference type="SUPFAM" id="SSF54768">
    <property type="entry name" value="dsRNA-binding domain-like"/>
    <property type="match status" value="1"/>
</dbReference>
<dbReference type="SUPFAM" id="SSF57903">
    <property type="entry name" value="FYVE/PHD zinc finger"/>
    <property type="match status" value="1"/>
</dbReference>
<proteinExistence type="predicted"/>
<dbReference type="STRING" id="47427.A0A2H3DXR9"/>
<dbReference type="Proteomes" id="UP000217790">
    <property type="component" value="Unassembled WGS sequence"/>
</dbReference>
<evidence type="ECO:0000256" key="1">
    <source>
        <dbReference type="SAM" id="MobiDB-lite"/>
    </source>
</evidence>
<evidence type="ECO:0000313" key="4">
    <source>
        <dbReference type="Proteomes" id="UP000217790"/>
    </source>
</evidence>
<keyword evidence="4" id="KW-1185">Reference proteome</keyword>